<dbReference type="STRING" id="1122252.SAMN05660443_1171"/>
<keyword evidence="8" id="KW-1185">Reference proteome</keyword>
<keyword evidence="1" id="KW-0813">Transport</keyword>
<proteinExistence type="predicted"/>
<dbReference type="Proteomes" id="UP000199058">
    <property type="component" value="Unassembled WGS sequence"/>
</dbReference>
<dbReference type="InterPro" id="IPR003439">
    <property type="entry name" value="ABC_transporter-like_ATP-bd"/>
</dbReference>
<dbReference type="CDD" id="cd03214">
    <property type="entry name" value="ABC_Iron-Siderophores_B12_Hemin"/>
    <property type="match status" value="1"/>
</dbReference>
<dbReference type="PROSITE" id="PS50893">
    <property type="entry name" value="ABC_TRANSPORTER_2"/>
    <property type="match status" value="1"/>
</dbReference>
<evidence type="ECO:0000256" key="1">
    <source>
        <dbReference type="ARBA" id="ARBA00022448"/>
    </source>
</evidence>
<dbReference type="EMBL" id="FOLH01000002">
    <property type="protein sequence ID" value="SFC02057.1"/>
    <property type="molecule type" value="Genomic_DNA"/>
</dbReference>
<evidence type="ECO:0000256" key="2">
    <source>
        <dbReference type="ARBA" id="ARBA00022741"/>
    </source>
</evidence>
<gene>
    <name evidence="7" type="ORF">SAMN05660443_1171</name>
</gene>
<dbReference type="GO" id="GO:0016887">
    <property type="term" value="F:ATP hydrolysis activity"/>
    <property type="evidence" value="ECO:0007669"/>
    <property type="project" value="InterPro"/>
</dbReference>
<dbReference type="PANTHER" id="PTHR42794">
    <property type="entry name" value="HEMIN IMPORT ATP-BINDING PROTEIN HMUV"/>
    <property type="match status" value="1"/>
</dbReference>
<evidence type="ECO:0000256" key="4">
    <source>
        <dbReference type="ARBA" id="ARBA00022967"/>
    </source>
</evidence>
<evidence type="ECO:0000256" key="3">
    <source>
        <dbReference type="ARBA" id="ARBA00022840"/>
    </source>
</evidence>
<dbReference type="AlphaFoldDB" id="A0A1I1FRI2"/>
<dbReference type="PANTHER" id="PTHR42794:SF1">
    <property type="entry name" value="HEMIN IMPORT ATP-BINDING PROTEIN HMUV"/>
    <property type="match status" value="1"/>
</dbReference>
<keyword evidence="3 7" id="KW-0067">ATP-binding</keyword>
<dbReference type="SUPFAM" id="SSF52540">
    <property type="entry name" value="P-loop containing nucleoside triphosphate hydrolases"/>
    <property type="match status" value="1"/>
</dbReference>
<dbReference type="OrthoDB" id="6461291at2"/>
<dbReference type="InterPro" id="IPR003593">
    <property type="entry name" value="AAA+_ATPase"/>
</dbReference>
<evidence type="ECO:0000313" key="8">
    <source>
        <dbReference type="Proteomes" id="UP000199058"/>
    </source>
</evidence>
<dbReference type="InterPro" id="IPR027417">
    <property type="entry name" value="P-loop_NTPase"/>
</dbReference>
<organism evidence="7 8">
    <name type="scientific">Marinospirillum celere</name>
    <dbReference type="NCBI Taxonomy" id="1122252"/>
    <lineage>
        <taxon>Bacteria</taxon>
        <taxon>Pseudomonadati</taxon>
        <taxon>Pseudomonadota</taxon>
        <taxon>Gammaproteobacteria</taxon>
        <taxon>Oceanospirillales</taxon>
        <taxon>Oceanospirillaceae</taxon>
        <taxon>Marinospirillum</taxon>
    </lineage>
</organism>
<dbReference type="RefSeq" id="WP_091960571.1">
    <property type="nucleotide sequence ID" value="NZ_FOLH01000002.1"/>
</dbReference>
<dbReference type="Gene3D" id="3.40.50.300">
    <property type="entry name" value="P-loop containing nucleotide triphosphate hydrolases"/>
    <property type="match status" value="1"/>
</dbReference>
<sequence>MNPNVTLESLGMAAKGNWRLSELSLQLYPGEITAVCGPNGAGKSTLLGLLANDFQPTCGEIKLQERPLNSWSNRELARTRSRLEQQVTISFDFRVEEVVALGRFAWQEIPEETDKIVEAALQAAGADLLKGRLITQLSGGERQRVHLARVLAQVWAVPRALLLLDEPLSAQDLGQQQWIFRCLRRLVKEYQWSLVVVLHDLNLASLYADRVLLLEKGKTQAWGLPKKVLDVDHLSRVYAAELDIYAHSQKQQQVFMIDV</sequence>
<dbReference type="NCBIfam" id="NF010068">
    <property type="entry name" value="PRK13548.1"/>
    <property type="match status" value="1"/>
</dbReference>
<protein>
    <submittedName>
        <fullName evidence="7">Iron complex transport system ATP-binding protein</fullName>
    </submittedName>
</protein>
<feature type="domain" description="ABC transporter" evidence="6">
    <location>
        <begin position="5"/>
        <end position="241"/>
    </location>
</feature>
<keyword evidence="4" id="KW-1278">Translocase</keyword>
<comment type="function">
    <text evidence="5">Part of the ABC transporter complex HmuTUV involved in hemin import. Responsible for energy coupling to the transport system.</text>
</comment>
<dbReference type="GO" id="GO:0005524">
    <property type="term" value="F:ATP binding"/>
    <property type="evidence" value="ECO:0007669"/>
    <property type="project" value="UniProtKB-KW"/>
</dbReference>
<evidence type="ECO:0000259" key="6">
    <source>
        <dbReference type="PROSITE" id="PS50893"/>
    </source>
</evidence>
<reference evidence="7 8" key="1">
    <citation type="submission" date="2016-10" db="EMBL/GenBank/DDBJ databases">
        <authorList>
            <person name="de Groot N.N."/>
        </authorList>
    </citation>
    <scope>NUCLEOTIDE SEQUENCE [LARGE SCALE GENOMIC DNA]</scope>
    <source>
        <strain evidence="7 8">DSM 18438</strain>
    </source>
</reference>
<keyword evidence="2" id="KW-0547">Nucleotide-binding</keyword>
<accession>A0A1I1FRI2</accession>
<evidence type="ECO:0000313" key="7">
    <source>
        <dbReference type="EMBL" id="SFC02057.1"/>
    </source>
</evidence>
<evidence type="ECO:0000256" key="5">
    <source>
        <dbReference type="ARBA" id="ARBA00037066"/>
    </source>
</evidence>
<name>A0A1I1FRI2_9GAMM</name>
<dbReference type="SMART" id="SM00382">
    <property type="entry name" value="AAA"/>
    <property type="match status" value="1"/>
</dbReference>
<dbReference type="Pfam" id="PF00005">
    <property type="entry name" value="ABC_tran"/>
    <property type="match status" value="1"/>
</dbReference>